<feature type="transmembrane region" description="Helical" evidence="2">
    <location>
        <begin position="180"/>
        <end position="203"/>
    </location>
</feature>
<feature type="transmembrane region" description="Helical" evidence="2">
    <location>
        <begin position="150"/>
        <end position="168"/>
    </location>
</feature>
<accession>A0A8H7D9Q3</accession>
<evidence type="ECO:0000313" key="4">
    <source>
        <dbReference type="Proteomes" id="UP000620124"/>
    </source>
</evidence>
<dbReference type="OrthoDB" id="3346544at2759"/>
<dbReference type="EMBL" id="JACAZI010000003">
    <property type="protein sequence ID" value="KAF7364737.1"/>
    <property type="molecule type" value="Genomic_DNA"/>
</dbReference>
<keyword evidence="2" id="KW-0472">Membrane</keyword>
<proteinExistence type="predicted"/>
<reference evidence="3" key="1">
    <citation type="submission" date="2020-05" db="EMBL/GenBank/DDBJ databases">
        <title>Mycena genomes resolve the evolution of fungal bioluminescence.</title>
        <authorList>
            <person name="Tsai I.J."/>
        </authorList>
    </citation>
    <scope>NUCLEOTIDE SEQUENCE</scope>
    <source>
        <strain evidence="3">CCC161011</strain>
    </source>
</reference>
<dbReference type="AlphaFoldDB" id="A0A8H7D9Q3"/>
<feature type="transmembrane region" description="Helical" evidence="2">
    <location>
        <begin position="260"/>
        <end position="278"/>
    </location>
</feature>
<protein>
    <submittedName>
        <fullName evidence="3">Uncharacterized protein</fullName>
    </submittedName>
</protein>
<feature type="region of interest" description="Disordered" evidence="1">
    <location>
        <begin position="413"/>
        <end position="449"/>
    </location>
</feature>
<evidence type="ECO:0000256" key="2">
    <source>
        <dbReference type="SAM" id="Phobius"/>
    </source>
</evidence>
<organism evidence="3 4">
    <name type="scientific">Mycena venus</name>
    <dbReference type="NCBI Taxonomy" id="2733690"/>
    <lineage>
        <taxon>Eukaryota</taxon>
        <taxon>Fungi</taxon>
        <taxon>Dikarya</taxon>
        <taxon>Basidiomycota</taxon>
        <taxon>Agaricomycotina</taxon>
        <taxon>Agaricomycetes</taxon>
        <taxon>Agaricomycetidae</taxon>
        <taxon>Agaricales</taxon>
        <taxon>Marasmiineae</taxon>
        <taxon>Mycenaceae</taxon>
        <taxon>Mycena</taxon>
    </lineage>
</organism>
<evidence type="ECO:0000313" key="3">
    <source>
        <dbReference type="EMBL" id="KAF7364737.1"/>
    </source>
</evidence>
<feature type="transmembrane region" description="Helical" evidence="2">
    <location>
        <begin position="226"/>
        <end position="248"/>
    </location>
</feature>
<sequence length="462" mass="50577">MSLQSSVSNLLKNPKPQIDCLSTSRFFCARKMTLLHDPLNAAAAETHKSKRIKPSAKFVFGVAHVPPISIYAGSADAPITTKMADTSHPPAKRQLSLQSQSSLTMLPSANGLSRREAHLKYEVQLVGCTIPPMSSISIEKIQITSQACEALCYGFFVCIFLVALYAQIGVPQRTTQLKVLFAIACGMFLITTGHFAITFYRALRAVSDLGVPEAGPAAFLGDSTSWYLITADVLYVTQCILADSVAIYRCWILYDRDIRVVTLPLILLTANIISGYVACQKLATSAPARHIDTAVRDWITGFYTLGVAHNTVTTTLMAVRLWWVDRRIRVSEHEDRPSIRARRPRLQTTILLLVESAALYFVLQVVVLITFVTGSDIQFLLLGSVPPVIAITFTLITIRVGLRARHRDSLDGTGRALPAGTVSSLTMPHQSPGTEDASTNNSVSENGEKFNLNALKNNDELV</sequence>
<comment type="caution">
    <text evidence="3">The sequence shown here is derived from an EMBL/GenBank/DDBJ whole genome shotgun (WGS) entry which is preliminary data.</text>
</comment>
<keyword evidence="2" id="KW-1133">Transmembrane helix</keyword>
<dbReference type="Proteomes" id="UP000620124">
    <property type="component" value="Unassembled WGS sequence"/>
</dbReference>
<name>A0A8H7D9Q3_9AGAR</name>
<keyword evidence="2" id="KW-0812">Transmembrane</keyword>
<feature type="transmembrane region" description="Helical" evidence="2">
    <location>
        <begin position="298"/>
        <end position="323"/>
    </location>
</feature>
<feature type="transmembrane region" description="Helical" evidence="2">
    <location>
        <begin position="350"/>
        <end position="371"/>
    </location>
</feature>
<feature type="compositionally biased region" description="Polar residues" evidence="1">
    <location>
        <begin position="421"/>
        <end position="445"/>
    </location>
</feature>
<feature type="transmembrane region" description="Helical" evidence="2">
    <location>
        <begin position="377"/>
        <end position="398"/>
    </location>
</feature>
<keyword evidence="4" id="KW-1185">Reference proteome</keyword>
<evidence type="ECO:0000256" key="1">
    <source>
        <dbReference type="SAM" id="MobiDB-lite"/>
    </source>
</evidence>
<gene>
    <name evidence="3" type="ORF">MVEN_00343500</name>
</gene>